<protein>
    <recommendedName>
        <fullName evidence="4">ShKT domain-containing protein</fullName>
    </recommendedName>
</protein>
<feature type="signal peptide" evidence="2">
    <location>
        <begin position="1"/>
        <end position="25"/>
    </location>
</feature>
<organism evidence="3">
    <name type="scientific">Chaetoceros debilis</name>
    <dbReference type="NCBI Taxonomy" id="122233"/>
    <lineage>
        <taxon>Eukaryota</taxon>
        <taxon>Sar</taxon>
        <taxon>Stramenopiles</taxon>
        <taxon>Ochrophyta</taxon>
        <taxon>Bacillariophyta</taxon>
        <taxon>Coscinodiscophyceae</taxon>
        <taxon>Chaetocerotophycidae</taxon>
        <taxon>Chaetocerotales</taxon>
        <taxon>Chaetocerotaceae</taxon>
        <taxon>Chaetoceros</taxon>
    </lineage>
</organism>
<dbReference type="SUPFAM" id="SSF50939">
    <property type="entry name" value="Sialidases"/>
    <property type="match status" value="1"/>
</dbReference>
<sequence length="736" mass="82189">MKLTCAARIVIALFLHAAGQCDVKADNTNSTTSFFADNAYGRGGTGPWISPSGQYFNNVTYLTYQGPAEGAYIAAYNHTSKVWKGPVKVLDNPMGGVNPEVHPTKCESGSCVDSHGAPHIAISDDGYINVFGGGHGGCDHAIEGTVWGDNIYGQGCKFRKEFPNDPSHIGIQRHARSLKPEDIFQWEKIELDVSGLVPHASYGANLISGGDIYSIVRGGSHTADWIYQKSTDGGKTFGEPVRIFKYEKTSKKGLFVAWYVRCFVGNEQATKKKDRIGCFASWHNHQVGWTGSHGPDRRNIYYIEIETSTGNFYNIHNKQLNSPITFEEANSDALVYESGYNGIFVEPTDARFNKHGDPEVLIHQYINPFNGWVGPRKTTNFIYTAFNSNTSEWYIPIPILEDDDPGLTSLGAFDKTKEKDVPAVMVSRGSSVDYFDGSKSSTGSIPSFTKNNEKSFEAEFKEFKGWLDIRNPHKDGRLMVLDSFRGTEISEEYYMGIHLYGDGGFVERNSNESSGLWKKCWEATTDDECFVETCPMNEKLLKVVLNSAFDVEVLMFKIFERQDGKWDQILKKKPRGELPFSYETCLSVSGDFNFILKARRSNEIDDSTSFGEYKLIWGGDMLVEKEYPVPKEGNVKEGFRFEQKPSSPGPSPSSTSMAPSFQGDCSQNGNSRFLYAVKENTGEKIWRTCNRLTGWTEKKKENACRRDYGNGSEAKFMCRTTCGTCPSVAQRMGSVM</sequence>
<evidence type="ECO:0000313" key="3">
    <source>
        <dbReference type="EMBL" id="CAE0471430.1"/>
    </source>
</evidence>
<keyword evidence="2" id="KW-0732">Signal</keyword>
<proteinExistence type="predicted"/>
<reference evidence="3" key="1">
    <citation type="submission" date="2021-01" db="EMBL/GenBank/DDBJ databases">
        <authorList>
            <person name="Corre E."/>
            <person name="Pelletier E."/>
            <person name="Niang G."/>
            <person name="Scheremetjew M."/>
            <person name="Finn R."/>
            <person name="Kale V."/>
            <person name="Holt S."/>
            <person name="Cochrane G."/>
            <person name="Meng A."/>
            <person name="Brown T."/>
            <person name="Cohen L."/>
        </authorList>
    </citation>
    <scope>NUCLEOTIDE SEQUENCE</scope>
    <source>
        <strain evidence="3">MM31A-1</strain>
    </source>
</reference>
<evidence type="ECO:0008006" key="4">
    <source>
        <dbReference type="Google" id="ProtNLM"/>
    </source>
</evidence>
<name>A0A7S3QAV8_9STRA</name>
<dbReference type="InterPro" id="IPR036278">
    <property type="entry name" value="Sialidase_sf"/>
</dbReference>
<gene>
    <name evidence="3" type="ORF">CDEB00056_LOCUS16283</name>
</gene>
<evidence type="ECO:0000256" key="2">
    <source>
        <dbReference type="SAM" id="SignalP"/>
    </source>
</evidence>
<feature type="chain" id="PRO_5030725993" description="ShKT domain-containing protein" evidence="2">
    <location>
        <begin position="26"/>
        <end position="736"/>
    </location>
</feature>
<evidence type="ECO:0000256" key="1">
    <source>
        <dbReference type="SAM" id="MobiDB-lite"/>
    </source>
</evidence>
<feature type="region of interest" description="Disordered" evidence="1">
    <location>
        <begin position="640"/>
        <end position="662"/>
    </location>
</feature>
<dbReference type="EMBL" id="HBIO01021155">
    <property type="protein sequence ID" value="CAE0471430.1"/>
    <property type="molecule type" value="Transcribed_RNA"/>
</dbReference>
<dbReference type="AlphaFoldDB" id="A0A7S3QAV8"/>
<accession>A0A7S3QAV8</accession>